<evidence type="ECO:0000256" key="5">
    <source>
        <dbReference type="ARBA" id="ARBA00023136"/>
    </source>
</evidence>
<dbReference type="NCBIfam" id="TIGR00374">
    <property type="entry name" value="flippase-like domain"/>
    <property type="match status" value="1"/>
</dbReference>
<feature type="transmembrane region" description="Helical" evidence="6">
    <location>
        <begin position="148"/>
        <end position="168"/>
    </location>
</feature>
<evidence type="ECO:0000256" key="3">
    <source>
        <dbReference type="ARBA" id="ARBA00022692"/>
    </source>
</evidence>
<evidence type="ECO:0000256" key="6">
    <source>
        <dbReference type="RuleBase" id="RU363042"/>
    </source>
</evidence>
<dbReference type="GO" id="GO:0005886">
    <property type="term" value="C:plasma membrane"/>
    <property type="evidence" value="ECO:0007669"/>
    <property type="project" value="UniProtKB-SubCell"/>
</dbReference>
<keyword evidence="6" id="KW-0046">Antibiotic resistance</keyword>
<evidence type="ECO:0000256" key="2">
    <source>
        <dbReference type="ARBA" id="ARBA00022475"/>
    </source>
</evidence>
<keyword evidence="3 6" id="KW-0812">Transmembrane</keyword>
<comment type="caution">
    <text evidence="7">The sequence shown here is derived from an EMBL/GenBank/DDBJ whole genome shotgun (WGS) entry which is preliminary data.</text>
</comment>
<comment type="function">
    <text evidence="6">Catalyzes the transfer of a lysyl group from L-lysyl-tRNA(Lys) to membrane-bound phosphatidylglycerol (PG), which produces lysylphosphatidylglycerol (LPG), a major component of the bacterial membrane with a positive net charge. LPG synthesis contributes to bacterial virulence as it is involved in the resistance mechanism against cationic antimicrobial peptides (CAMP) produces by the host's immune system (defensins, cathelicidins) and by the competing microorganisms.</text>
</comment>
<accession>A0A1V4I7F3</accession>
<dbReference type="PANTHER" id="PTHR39087:SF2">
    <property type="entry name" value="UPF0104 MEMBRANE PROTEIN MJ1595"/>
    <property type="match status" value="1"/>
</dbReference>
<feature type="transmembrane region" description="Helical" evidence="6">
    <location>
        <begin position="210"/>
        <end position="235"/>
    </location>
</feature>
<organism evidence="7 8">
    <name type="scientific">Alkalithermobacter paradoxus</name>
    <dbReference type="NCBI Taxonomy" id="29349"/>
    <lineage>
        <taxon>Bacteria</taxon>
        <taxon>Bacillati</taxon>
        <taxon>Bacillota</taxon>
        <taxon>Clostridia</taxon>
        <taxon>Peptostreptococcales</taxon>
        <taxon>Tepidibacteraceae</taxon>
        <taxon>Alkalithermobacter</taxon>
    </lineage>
</organism>
<evidence type="ECO:0000313" key="7">
    <source>
        <dbReference type="EMBL" id="OPJ55824.1"/>
    </source>
</evidence>
<evidence type="ECO:0000256" key="4">
    <source>
        <dbReference type="ARBA" id="ARBA00022989"/>
    </source>
</evidence>
<feature type="transmembrane region" description="Helical" evidence="6">
    <location>
        <begin position="117"/>
        <end position="142"/>
    </location>
</feature>
<dbReference type="GO" id="GO:0050071">
    <property type="term" value="F:phosphatidylglycerol lysyltransferase activity"/>
    <property type="evidence" value="ECO:0007669"/>
    <property type="project" value="UniProtKB-EC"/>
</dbReference>
<dbReference type="Proteomes" id="UP000190140">
    <property type="component" value="Unassembled WGS sequence"/>
</dbReference>
<dbReference type="EMBL" id="MZGW01000003">
    <property type="protein sequence ID" value="OPJ55824.1"/>
    <property type="molecule type" value="Genomic_DNA"/>
</dbReference>
<dbReference type="EC" id="2.3.2.3" evidence="6"/>
<proteinExistence type="inferred from homology"/>
<feature type="transmembrane region" description="Helical" evidence="6">
    <location>
        <begin position="297"/>
        <end position="314"/>
    </location>
</feature>
<reference evidence="7 8" key="1">
    <citation type="submission" date="2017-03" db="EMBL/GenBank/DDBJ databases">
        <title>Genome sequence of Clostridium thermoalcaliphilum DSM 7309.</title>
        <authorList>
            <person name="Poehlein A."/>
            <person name="Daniel R."/>
        </authorList>
    </citation>
    <scope>NUCLEOTIDE SEQUENCE [LARGE SCALE GENOMIC DNA]</scope>
    <source>
        <strain evidence="7 8">DSM 7309</strain>
    </source>
</reference>
<keyword evidence="4 6" id="KW-1133">Transmembrane helix</keyword>
<keyword evidence="5 6" id="KW-0472">Membrane</keyword>
<evidence type="ECO:0000256" key="1">
    <source>
        <dbReference type="ARBA" id="ARBA00004651"/>
    </source>
</evidence>
<keyword evidence="8" id="KW-1185">Reference proteome</keyword>
<dbReference type="GO" id="GO:0046677">
    <property type="term" value="P:response to antibiotic"/>
    <property type="evidence" value="ECO:0007669"/>
    <property type="project" value="UniProtKB-KW"/>
</dbReference>
<keyword evidence="6" id="KW-0808">Transferase</keyword>
<comment type="similarity">
    <text evidence="6">Belongs to the LPG synthase family.</text>
</comment>
<comment type="catalytic activity">
    <reaction evidence="6">
        <text>L-lysyl-tRNA(Lys) + a 1,2-diacyl-sn-glycero-3-phospho-(1'-sn-glycerol) = a 1,2-diacyl-sn-glycero-3-phospho-1'-(3'-O-L-lysyl)-sn-glycerol + tRNA(Lys)</text>
        <dbReference type="Rhea" id="RHEA:10668"/>
        <dbReference type="Rhea" id="RHEA-COMP:9696"/>
        <dbReference type="Rhea" id="RHEA-COMP:9697"/>
        <dbReference type="ChEBI" id="CHEBI:64716"/>
        <dbReference type="ChEBI" id="CHEBI:75792"/>
        <dbReference type="ChEBI" id="CHEBI:78442"/>
        <dbReference type="ChEBI" id="CHEBI:78529"/>
        <dbReference type="EC" id="2.3.2.3"/>
    </reaction>
</comment>
<sequence length="323" mass="36176">MLLFIGIACVVTLLLLADYKSVMEGVCSIGYRNICILCILQIITIGLINIQWMKISKDIGLNMRFIDALDMNMRGTFFESITPAAKAGGEFAKVMFLRSKLGFSLGEASAVVSFQKILSMVCFLGLSFVSLICFLVIVPLSWEYRSLLLSSFLFVSLLVSVIILSLVFREKLDKFIYLIPVLKKHEFKIKDFLYNFDECIKKLIRNKNSFIFHIVIGIIIWTLFAVKTYYIVLVLGSSIKFSAAAAITYLTYMVGMLPLLPGGLGSFEGSMIILLSSVGISSSVGMVIAIVLRFVTFWFVFLLSGIYLGTKLIIQRRKEEALV</sequence>
<comment type="subcellular location">
    <subcellularLocation>
        <location evidence="1 6">Cell membrane</location>
        <topology evidence="1 6">Multi-pass membrane protein</topology>
    </subcellularLocation>
</comment>
<feature type="transmembrane region" description="Helical" evidence="6">
    <location>
        <begin position="272"/>
        <end position="291"/>
    </location>
</feature>
<protein>
    <recommendedName>
        <fullName evidence="6">Phosphatidylglycerol lysyltransferase</fullName>
        <ecNumber evidence="6">2.3.2.3</ecNumber>
    </recommendedName>
    <alternativeName>
        <fullName evidence="6">Lysylphosphatidylglycerol synthase</fullName>
    </alternativeName>
</protein>
<dbReference type="GO" id="GO:0006629">
    <property type="term" value="P:lipid metabolic process"/>
    <property type="evidence" value="ECO:0007669"/>
    <property type="project" value="UniProtKB-KW"/>
</dbReference>
<evidence type="ECO:0000313" key="8">
    <source>
        <dbReference type="Proteomes" id="UP000190140"/>
    </source>
</evidence>
<dbReference type="InterPro" id="IPR022791">
    <property type="entry name" value="L-PG_synthase/AglD"/>
</dbReference>
<gene>
    <name evidence="6" type="primary">mprF</name>
    <name evidence="7" type="ORF">CLOTH_10020</name>
</gene>
<dbReference type="STRING" id="29349.CLOTH_10020"/>
<feature type="transmembrane region" description="Helical" evidence="6">
    <location>
        <begin position="33"/>
        <end position="53"/>
    </location>
</feature>
<keyword evidence="2" id="KW-1003">Cell membrane</keyword>
<feature type="transmembrane region" description="Helical" evidence="6">
    <location>
        <begin position="241"/>
        <end position="260"/>
    </location>
</feature>
<keyword evidence="6" id="KW-0443">Lipid metabolism</keyword>
<name>A0A1V4I7F3_9FIRM</name>
<dbReference type="Pfam" id="PF03706">
    <property type="entry name" value="LPG_synthase_TM"/>
    <property type="match status" value="1"/>
</dbReference>
<dbReference type="AlphaFoldDB" id="A0A1V4I7F3"/>
<dbReference type="PANTHER" id="PTHR39087">
    <property type="entry name" value="UPF0104 MEMBRANE PROTEIN MJ1595"/>
    <property type="match status" value="1"/>
</dbReference>